<evidence type="ECO:0000256" key="1">
    <source>
        <dbReference type="SAM" id="MobiDB-lite"/>
    </source>
</evidence>
<dbReference type="PROSITE" id="PS00018">
    <property type="entry name" value="EF_HAND_1"/>
    <property type="match status" value="1"/>
</dbReference>
<feature type="signal peptide" evidence="2">
    <location>
        <begin position="1"/>
        <end position="21"/>
    </location>
</feature>
<organism evidence="4 5">
    <name type="scientific">Paeniroseomonas aquatica</name>
    <dbReference type="NCBI Taxonomy" id="373043"/>
    <lineage>
        <taxon>Bacteria</taxon>
        <taxon>Pseudomonadati</taxon>
        <taxon>Pseudomonadota</taxon>
        <taxon>Alphaproteobacteria</taxon>
        <taxon>Acetobacterales</taxon>
        <taxon>Acetobacteraceae</taxon>
        <taxon>Paeniroseomonas</taxon>
    </lineage>
</organism>
<protein>
    <submittedName>
        <fullName evidence="4">EF-hand domain-containing protein</fullName>
    </submittedName>
</protein>
<keyword evidence="5" id="KW-1185">Reference proteome</keyword>
<feature type="chain" id="PRO_5046786446" evidence="2">
    <location>
        <begin position="22"/>
        <end position="194"/>
    </location>
</feature>
<dbReference type="InterPro" id="IPR018247">
    <property type="entry name" value="EF_Hand_1_Ca_BS"/>
</dbReference>
<feature type="region of interest" description="Disordered" evidence="1">
    <location>
        <begin position="147"/>
        <end position="194"/>
    </location>
</feature>
<name>A0ABT8AE75_9PROT</name>
<comment type="caution">
    <text evidence="4">The sequence shown here is derived from an EMBL/GenBank/DDBJ whole genome shotgun (WGS) entry which is preliminary data.</text>
</comment>
<feature type="domain" description="EF-hand" evidence="3">
    <location>
        <begin position="107"/>
        <end position="142"/>
    </location>
</feature>
<evidence type="ECO:0000313" key="4">
    <source>
        <dbReference type="EMBL" id="MDN3568132.1"/>
    </source>
</evidence>
<dbReference type="Gene3D" id="1.10.238.10">
    <property type="entry name" value="EF-hand"/>
    <property type="match status" value="2"/>
</dbReference>
<dbReference type="InterPro" id="IPR011992">
    <property type="entry name" value="EF-hand-dom_pair"/>
</dbReference>
<dbReference type="RefSeq" id="WP_290320233.1">
    <property type="nucleotide sequence ID" value="NZ_JAUFPN010000204.1"/>
</dbReference>
<reference evidence="5" key="1">
    <citation type="journal article" date="2019" name="Int. J. Syst. Evol. Microbiol.">
        <title>The Global Catalogue of Microorganisms (GCM) 10K type strain sequencing project: providing services to taxonomists for standard genome sequencing and annotation.</title>
        <authorList>
            <consortium name="The Broad Institute Genomics Platform"/>
            <consortium name="The Broad Institute Genome Sequencing Center for Infectious Disease"/>
            <person name="Wu L."/>
            <person name="Ma J."/>
        </authorList>
    </citation>
    <scope>NUCLEOTIDE SEQUENCE [LARGE SCALE GENOMIC DNA]</scope>
    <source>
        <strain evidence="5">CECT 7131</strain>
    </source>
</reference>
<keyword evidence="2" id="KW-0732">Signal</keyword>
<dbReference type="SUPFAM" id="SSF47473">
    <property type="entry name" value="EF-hand"/>
    <property type="match status" value="1"/>
</dbReference>
<proteinExistence type="predicted"/>
<feature type="compositionally biased region" description="Pro residues" evidence="1">
    <location>
        <begin position="184"/>
        <end position="194"/>
    </location>
</feature>
<gene>
    <name evidence="4" type="ORF">QWZ14_27440</name>
</gene>
<evidence type="ECO:0000259" key="3">
    <source>
        <dbReference type="PROSITE" id="PS50222"/>
    </source>
</evidence>
<sequence length="194" mass="20279">MRTMRLALLGTALLAAAPALAQPAAPPGPMGRERGPMASFARIDANHDGRVTMDEGWTYVQTRFGDADRNKDGVLVLEEALAMPMMPPPEGAPPAGRPGPAAAGNPMRARMVAMMFRAVDVNRDGKVSLEEVRPMVEARFRALDANGDNGVTLDELPAPPHHGARHGGHGHGPHGMRGPGGPDAAPPAPPPAPR</sequence>
<evidence type="ECO:0000256" key="2">
    <source>
        <dbReference type="SAM" id="SignalP"/>
    </source>
</evidence>
<feature type="compositionally biased region" description="Basic residues" evidence="1">
    <location>
        <begin position="162"/>
        <end position="174"/>
    </location>
</feature>
<accession>A0ABT8AE75</accession>
<dbReference type="EMBL" id="JAUFPN010000204">
    <property type="protein sequence ID" value="MDN3568132.1"/>
    <property type="molecule type" value="Genomic_DNA"/>
</dbReference>
<dbReference type="Proteomes" id="UP001529369">
    <property type="component" value="Unassembled WGS sequence"/>
</dbReference>
<evidence type="ECO:0000313" key="5">
    <source>
        <dbReference type="Proteomes" id="UP001529369"/>
    </source>
</evidence>
<dbReference type="Pfam" id="PF13202">
    <property type="entry name" value="EF-hand_5"/>
    <property type="match status" value="3"/>
</dbReference>
<dbReference type="InterPro" id="IPR002048">
    <property type="entry name" value="EF_hand_dom"/>
</dbReference>
<dbReference type="PROSITE" id="PS50222">
    <property type="entry name" value="EF_HAND_2"/>
    <property type="match status" value="1"/>
</dbReference>